<organism evidence="1 2">
    <name type="scientific">Candidatus Termititenax persephonae</name>
    <dbReference type="NCBI Taxonomy" id="2218525"/>
    <lineage>
        <taxon>Bacteria</taxon>
        <taxon>Bacillati</taxon>
        <taxon>Candidatus Margulisiibacteriota</taxon>
        <taxon>Candidatus Termititenacia</taxon>
        <taxon>Candidatus Termititenacales</taxon>
        <taxon>Candidatus Termititenacaceae</taxon>
        <taxon>Candidatus Termititenax</taxon>
    </lineage>
</organism>
<evidence type="ECO:0000313" key="1">
    <source>
        <dbReference type="EMBL" id="GBR75373.1"/>
    </source>
</evidence>
<dbReference type="AlphaFoldDB" id="A0A388TEF8"/>
<gene>
    <name evidence="1" type="ORF">NO2_0054</name>
</gene>
<name>A0A388TEF8_9BACT</name>
<protein>
    <submittedName>
        <fullName evidence="1">Uncharacterized protein</fullName>
    </submittedName>
</protein>
<keyword evidence="2" id="KW-1185">Reference proteome</keyword>
<sequence>MNISSENFAPNRVSTAATTVSANVVPAKTPIIRNKIPPTGVTFEPISVFDPANVWQGLIQHSESGKMSLLKEIKNDPAKIQHTPYANDFDFVTQALLSLENIEDKLALVKYIGYDAAVKLTEITPHYIYFVADDVAKQLITEHDPHLLSFAKDTMAVELIMEDHKLLAFAENELATYINQVTPQLLDETLEYLKTNKQELAYVNNLVALKMLTLKPIETNVAEYLPYMNESLTLSVCKQNPLLIWYVNEDLLEKPDFVLAVLEAYQAKPQYYTDDNGQQERNDLLPHLWAVNERRVKAGQPANPLLSDHDFLRQCEQLGDTAASLLLRKLDSNL</sequence>
<reference evidence="1 2" key="1">
    <citation type="journal article" date="2019" name="ISME J.">
        <title>Genome analyses of uncultured TG2/ZB3 bacteria in 'Margulisbacteria' specifically attached to ectosymbiotic spirochetes of protists in the termite gut.</title>
        <authorList>
            <person name="Utami Y.D."/>
            <person name="Kuwahara H."/>
            <person name="Igai K."/>
            <person name="Murakami T."/>
            <person name="Sugaya K."/>
            <person name="Morikawa T."/>
            <person name="Nagura Y."/>
            <person name="Yuki M."/>
            <person name="Deevong P."/>
            <person name="Inoue T."/>
            <person name="Kihara K."/>
            <person name="Lo N."/>
            <person name="Yamada A."/>
            <person name="Ohkuma M."/>
            <person name="Hongoh Y."/>
        </authorList>
    </citation>
    <scope>NUCLEOTIDE SEQUENCE [LARGE SCALE GENOMIC DNA]</scope>
    <source>
        <strain evidence="1">NkOx7-02</strain>
    </source>
</reference>
<accession>A0A388TEF8</accession>
<dbReference type="EMBL" id="BGZO01000001">
    <property type="protein sequence ID" value="GBR75373.1"/>
    <property type="molecule type" value="Genomic_DNA"/>
</dbReference>
<comment type="caution">
    <text evidence="1">The sequence shown here is derived from an EMBL/GenBank/DDBJ whole genome shotgun (WGS) entry which is preliminary data.</text>
</comment>
<dbReference type="Proteomes" id="UP000275925">
    <property type="component" value="Unassembled WGS sequence"/>
</dbReference>
<evidence type="ECO:0000313" key="2">
    <source>
        <dbReference type="Proteomes" id="UP000275925"/>
    </source>
</evidence>
<proteinExistence type="predicted"/>